<sequence>MGRSTFEGPVLSGDNRFGAFRNVGYSTLTQNGFLNLTNTTPNTAGYSGNSGVFVDNNGIQNAPVSVYVPNASSTTLAVQTIPADTATQIYRGFVFYLPTGSDIDQALIDVAVVPTVASGSISTIKMYVSNNYTAELGTPTYGSVASISATGRQTYAFTGANITNANSTSTDIVLPNGQANVSQVVFTLSIVGTSMTTLNAGQIYVAIRYVQPDGNIGTATAYPYGNFD</sequence>
<evidence type="ECO:0000313" key="1">
    <source>
        <dbReference type="EMBL" id="CAB5224053.1"/>
    </source>
</evidence>
<dbReference type="EMBL" id="LR798335">
    <property type="protein sequence ID" value="CAB5224053.1"/>
    <property type="molecule type" value="Genomic_DNA"/>
</dbReference>
<proteinExistence type="predicted"/>
<gene>
    <name evidence="1" type="ORF">UFOVP393_29</name>
</gene>
<accession>A0A6J7X417</accession>
<organism evidence="1">
    <name type="scientific">uncultured Caudovirales phage</name>
    <dbReference type="NCBI Taxonomy" id="2100421"/>
    <lineage>
        <taxon>Viruses</taxon>
        <taxon>Duplodnaviria</taxon>
        <taxon>Heunggongvirae</taxon>
        <taxon>Uroviricota</taxon>
        <taxon>Caudoviricetes</taxon>
        <taxon>Peduoviridae</taxon>
        <taxon>Maltschvirus</taxon>
        <taxon>Maltschvirus maltsch</taxon>
    </lineage>
</organism>
<reference evidence="1" key="1">
    <citation type="submission" date="2020-05" db="EMBL/GenBank/DDBJ databases">
        <authorList>
            <person name="Chiriac C."/>
            <person name="Salcher M."/>
            <person name="Ghai R."/>
            <person name="Kavagutti S V."/>
        </authorList>
    </citation>
    <scope>NUCLEOTIDE SEQUENCE</scope>
</reference>
<protein>
    <submittedName>
        <fullName evidence="1">Uncharacterized protein</fullName>
    </submittedName>
</protein>
<name>A0A6J7X417_9CAUD</name>